<dbReference type="InterPro" id="IPR036291">
    <property type="entry name" value="NAD(P)-bd_dom_sf"/>
</dbReference>
<protein>
    <submittedName>
        <fullName evidence="2">Bacilysin biosynthesis oxidoreductase YwfH</fullName>
        <ecNumber evidence="2">1.-.-.-</ecNumber>
    </submittedName>
</protein>
<dbReference type="AlphaFoldDB" id="A0A0S2I433"/>
<dbReference type="PRINTS" id="PR00081">
    <property type="entry name" value="GDHRDH"/>
</dbReference>
<accession>A0A0S2I433</accession>
<dbReference type="GO" id="GO:0016491">
    <property type="term" value="F:oxidoreductase activity"/>
    <property type="evidence" value="ECO:0007669"/>
    <property type="project" value="UniProtKB-KW"/>
</dbReference>
<dbReference type="PANTHER" id="PTHR42879">
    <property type="entry name" value="3-OXOACYL-(ACYL-CARRIER-PROTEIN) REDUCTASE"/>
    <property type="match status" value="1"/>
</dbReference>
<evidence type="ECO:0000313" key="2">
    <source>
        <dbReference type="EMBL" id="ALO16748.1"/>
    </source>
</evidence>
<dbReference type="RefSeq" id="WP_057954097.1">
    <property type="nucleotide sequence ID" value="NZ_CP013118.1"/>
</dbReference>
<name>A0A0S2I433_9BACT</name>
<dbReference type="EMBL" id="CP013118">
    <property type="protein sequence ID" value="ALO16748.1"/>
    <property type="molecule type" value="Genomic_DNA"/>
</dbReference>
<keyword evidence="3" id="KW-1185">Reference proteome</keyword>
<dbReference type="SUPFAM" id="SSF51735">
    <property type="entry name" value="NAD(P)-binding Rossmann-fold domains"/>
    <property type="match status" value="1"/>
</dbReference>
<dbReference type="KEGG" id="blq:L21SP5_03133"/>
<proteinExistence type="inferred from homology"/>
<dbReference type="EC" id="1.-.-.-" evidence="2"/>
<sequence length="257" mass="28099">MDLQIAKQTFIVCGATSGFGHATAKALLKEGATVIGIARHTDKLKKLAEIHKQNFIPLTGDLTTQKTIDEVAAEARKHDIDGILINSAGPPAKSFAETRIEDWDAAYQNLLRWKVDLTQKLIPHFTKKEYGRIVYIESASVKQPIENLVLSTSIRLAVVGMMKTLSQEISGQNITVNIIAPGSHETPAIERLIKKKSETDGLSYDDAHQKMINNIPAKQMGDPEKLGTLAAWLLSPLSEFVTGQVYALEGGNVKSTL</sequence>
<dbReference type="STRING" id="1307839.L21SP5_03133"/>
<dbReference type="Gene3D" id="3.40.50.720">
    <property type="entry name" value="NAD(P)-binding Rossmann-like Domain"/>
    <property type="match status" value="1"/>
</dbReference>
<reference evidence="2 3" key="1">
    <citation type="submission" date="2015-11" db="EMBL/GenBank/DDBJ databases">
        <title>Description and complete genome sequence of a novel strain predominating in hypersaline microbial mats and representing a new family of the Bacteriodetes phylum.</title>
        <authorList>
            <person name="Spring S."/>
            <person name="Bunk B."/>
            <person name="Sproer C."/>
            <person name="Klenk H.-P."/>
        </authorList>
    </citation>
    <scope>NUCLEOTIDE SEQUENCE [LARGE SCALE GENOMIC DNA]</scope>
    <source>
        <strain evidence="2 3">L21-Spi-D4</strain>
    </source>
</reference>
<dbReference type="Pfam" id="PF13561">
    <property type="entry name" value="adh_short_C2"/>
    <property type="match status" value="1"/>
</dbReference>
<dbReference type="InterPro" id="IPR002347">
    <property type="entry name" value="SDR_fam"/>
</dbReference>
<evidence type="ECO:0000313" key="3">
    <source>
        <dbReference type="Proteomes" id="UP000064893"/>
    </source>
</evidence>
<dbReference type="InterPro" id="IPR050259">
    <property type="entry name" value="SDR"/>
</dbReference>
<gene>
    <name evidence="2" type="primary">ywfH</name>
    <name evidence="2" type="ORF">L21SP5_03133</name>
</gene>
<dbReference type="PANTHER" id="PTHR42879:SF6">
    <property type="entry name" value="NADPH-DEPENDENT REDUCTASE BACG"/>
    <property type="match status" value="1"/>
</dbReference>
<keyword evidence="2" id="KW-0560">Oxidoreductase</keyword>
<evidence type="ECO:0000256" key="1">
    <source>
        <dbReference type="ARBA" id="ARBA00006484"/>
    </source>
</evidence>
<dbReference type="OrthoDB" id="9804774at2"/>
<dbReference type="Proteomes" id="UP000064893">
    <property type="component" value="Chromosome"/>
</dbReference>
<comment type="similarity">
    <text evidence="1">Belongs to the short-chain dehydrogenases/reductases (SDR) family.</text>
</comment>
<organism evidence="2 3">
    <name type="scientific">Salinivirga cyanobacteriivorans</name>
    <dbReference type="NCBI Taxonomy" id="1307839"/>
    <lineage>
        <taxon>Bacteria</taxon>
        <taxon>Pseudomonadati</taxon>
        <taxon>Bacteroidota</taxon>
        <taxon>Bacteroidia</taxon>
        <taxon>Bacteroidales</taxon>
        <taxon>Salinivirgaceae</taxon>
        <taxon>Salinivirga</taxon>
    </lineage>
</organism>